<sequence>MSKRDKKLWKYKSYMLQSVSNILNTATVSYKGYQITPLNYGEEVIAFFLEQLYNAEPEPPKTWAVAKHALNLCRDYRSGIIEELIRGQLDSVVDQAPWEIFCLASLHDDMRLAKKSLRVMHKDRQFRIMSLNNLRLEEAAKPSLSYLLGLLKVMDPSNHDWRRIAQDFAPLL</sequence>
<gene>
    <name evidence="1" type="ORF">V865_007224</name>
</gene>
<proteinExistence type="predicted"/>
<dbReference type="Proteomes" id="UP001358614">
    <property type="component" value="Chromosome 2"/>
</dbReference>
<organism evidence="1 2">
    <name type="scientific">Kwoniella europaea PYCC6329</name>
    <dbReference type="NCBI Taxonomy" id="1423913"/>
    <lineage>
        <taxon>Eukaryota</taxon>
        <taxon>Fungi</taxon>
        <taxon>Dikarya</taxon>
        <taxon>Basidiomycota</taxon>
        <taxon>Agaricomycotina</taxon>
        <taxon>Tremellomycetes</taxon>
        <taxon>Tremellales</taxon>
        <taxon>Cryptococcaceae</taxon>
        <taxon>Kwoniella</taxon>
    </lineage>
</organism>
<dbReference type="GeneID" id="91106025"/>
<protein>
    <submittedName>
        <fullName evidence="1">Uncharacterized protein</fullName>
    </submittedName>
</protein>
<dbReference type="EMBL" id="CP144090">
    <property type="protein sequence ID" value="WWD09104.1"/>
    <property type="molecule type" value="Genomic_DNA"/>
</dbReference>
<evidence type="ECO:0000313" key="1">
    <source>
        <dbReference type="EMBL" id="WWD09104.1"/>
    </source>
</evidence>
<dbReference type="AlphaFoldDB" id="A0AAX4KSR9"/>
<evidence type="ECO:0000313" key="2">
    <source>
        <dbReference type="Proteomes" id="UP001358614"/>
    </source>
</evidence>
<accession>A0AAX4KSR9</accession>
<reference evidence="1 2" key="1">
    <citation type="submission" date="2024-01" db="EMBL/GenBank/DDBJ databases">
        <title>Comparative genomics of Cryptococcus and Kwoniella reveals pathogenesis evolution and contrasting modes of karyotype evolution via chromosome fusion or intercentromeric recombination.</title>
        <authorList>
            <person name="Coelho M.A."/>
            <person name="David-Palma M."/>
            <person name="Shea T."/>
            <person name="Bowers K."/>
            <person name="McGinley-Smith S."/>
            <person name="Mohammad A.W."/>
            <person name="Gnirke A."/>
            <person name="Yurkov A.M."/>
            <person name="Nowrousian M."/>
            <person name="Sun S."/>
            <person name="Cuomo C.A."/>
            <person name="Heitman J."/>
        </authorList>
    </citation>
    <scope>NUCLEOTIDE SEQUENCE [LARGE SCALE GENOMIC DNA]</scope>
    <source>
        <strain evidence="1 2">PYCC6329</strain>
    </source>
</reference>
<keyword evidence="2" id="KW-1185">Reference proteome</keyword>
<dbReference type="RefSeq" id="XP_066087071.1">
    <property type="nucleotide sequence ID" value="XM_066230974.1"/>
</dbReference>
<dbReference type="KEGG" id="ker:91106025"/>
<name>A0AAX4KSR9_9TREE</name>